<evidence type="ECO:0000256" key="1">
    <source>
        <dbReference type="SAM" id="Coils"/>
    </source>
</evidence>
<organism evidence="3 4">
    <name type="scientific">Massilia niabensis</name>
    <dbReference type="NCBI Taxonomy" id="544910"/>
    <lineage>
        <taxon>Bacteria</taxon>
        <taxon>Pseudomonadati</taxon>
        <taxon>Pseudomonadota</taxon>
        <taxon>Betaproteobacteria</taxon>
        <taxon>Burkholderiales</taxon>
        <taxon>Oxalobacteraceae</taxon>
        <taxon>Telluria group</taxon>
        <taxon>Massilia</taxon>
    </lineage>
</organism>
<dbReference type="PANTHER" id="PTHR33361">
    <property type="entry name" value="GLR0591 PROTEIN"/>
    <property type="match status" value="1"/>
</dbReference>
<comment type="caution">
    <text evidence="3">The sequence shown here is derived from an EMBL/GenBank/DDBJ whole genome shotgun (WGS) entry which is preliminary data.</text>
</comment>
<name>A0ABW0L0T7_9BURK</name>
<feature type="chain" id="PRO_5046674624" evidence="2">
    <location>
        <begin position="27"/>
        <end position="595"/>
    </location>
</feature>
<dbReference type="Proteomes" id="UP001596050">
    <property type="component" value="Unassembled WGS sequence"/>
</dbReference>
<dbReference type="EMBL" id="JBHSMU010000003">
    <property type="protein sequence ID" value="MFC5458588.1"/>
    <property type="molecule type" value="Genomic_DNA"/>
</dbReference>
<evidence type="ECO:0000313" key="4">
    <source>
        <dbReference type="Proteomes" id="UP001596050"/>
    </source>
</evidence>
<accession>A0ABW0L0T7</accession>
<evidence type="ECO:0000256" key="2">
    <source>
        <dbReference type="SAM" id="SignalP"/>
    </source>
</evidence>
<reference evidence="4" key="1">
    <citation type="journal article" date="2019" name="Int. J. Syst. Evol. Microbiol.">
        <title>The Global Catalogue of Microorganisms (GCM) 10K type strain sequencing project: providing services to taxonomists for standard genome sequencing and annotation.</title>
        <authorList>
            <consortium name="The Broad Institute Genomics Platform"/>
            <consortium name="The Broad Institute Genome Sequencing Center for Infectious Disease"/>
            <person name="Wu L."/>
            <person name="Ma J."/>
        </authorList>
    </citation>
    <scope>NUCLEOTIDE SEQUENCE [LARGE SCALE GENOMIC DNA]</scope>
    <source>
        <strain evidence="4">KACC 12649</strain>
    </source>
</reference>
<keyword evidence="2" id="KW-0732">Signal</keyword>
<evidence type="ECO:0000313" key="3">
    <source>
        <dbReference type="EMBL" id="MFC5458588.1"/>
    </source>
</evidence>
<dbReference type="PANTHER" id="PTHR33361:SF2">
    <property type="entry name" value="DUF885 DOMAIN-CONTAINING PROTEIN"/>
    <property type="match status" value="1"/>
</dbReference>
<proteinExistence type="predicted"/>
<keyword evidence="4" id="KW-1185">Reference proteome</keyword>
<gene>
    <name evidence="3" type="ORF">ACFPN5_02035</name>
</gene>
<sequence length="595" mass="66675">MLPARPFARTVLCGLLAAALSLPVIAAEPAWVTKSNTNARVLLNVLAKYSPESASNLGVDGYDEQIMDLSRDQFEATNRDMRAAIAELQKRLRVETDSKVKQDLQILIDKAQDQLKTSALQRKYFMPYHDLTRMMFGVVRATLDPRIPKARQQALLVRLDKYTGLAKGYRPVTELAQERLQERLKANKNLLGPYKGEIEQSINDAPTLLKGMRELLAKSELKGWEPRFDALEKQLTAYNARVKTEILPRARSDHRLPPEVYADNLKNFGVDISPQELISKSLTSFAEIRNQMQITANLIAKERGFRNADYRVVMAELKKQQIPTEQVMPLYAERLAALEAAARQQKVVTLPERKAVIRLATMAENAAQPAPHMSPPRLIGNTGEYGEFVLTTGMPPDASGKRLVFDDFTHQAGTWSITAHEARPGHEMQFAKMIETGVSTARAVFAFNSVNVEGWALYAEAEMQPYEPLDGQLFALQARGMRAARAFLDPMVNLGEITPEGVKVFLMQDVGLSEGMATQEVQRYTFRAPGQATSYFYGYQRLMETRQAAEVALRGRFDRQKFNDFVLAQGLVPPALLRKAVMEEFVPAQQKGAAN</sequence>
<dbReference type="Pfam" id="PF05960">
    <property type="entry name" value="DUF885"/>
    <property type="match status" value="1"/>
</dbReference>
<feature type="signal peptide" evidence="2">
    <location>
        <begin position="1"/>
        <end position="26"/>
    </location>
</feature>
<dbReference type="RefSeq" id="WP_379779578.1">
    <property type="nucleotide sequence ID" value="NZ_JBHSMU010000003.1"/>
</dbReference>
<keyword evidence="1" id="KW-0175">Coiled coil</keyword>
<feature type="coiled-coil region" evidence="1">
    <location>
        <begin position="71"/>
        <end position="121"/>
    </location>
</feature>
<protein>
    <submittedName>
        <fullName evidence="3">DUF885 domain-containing protein</fullName>
    </submittedName>
</protein>
<dbReference type="InterPro" id="IPR010281">
    <property type="entry name" value="DUF885"/>
</dbReference>